<dbReference type="PROSITE" id="PS50935">
    <property type="entry name" value="SSB"/>
    <property type="match status" value="1"/>
</dbReference>
<keyword evidence="1 2" id="KW-0238">DNA-binding</keyword>
<name>Q10ZL4_TRIEI</name>
<evidence type="ECO:0000256" key="1">
    <source>
        <dbReference type="ARBA" id="ARBA00023125"/>
    </source>
</evidence>
<evidence type="ECO:0000313" key="4">
    <source>
        <dbReference type="EMBL" id="ABG52310.1"/>
    </source>
</evidence>
<dbReference type="KEGG" id="ter:Tery_3185"/>
<dbReference type="Gene3D" id="2.40.50.140">
    <property type="entry name" value="Nucleic acid-binding proteins"/>
    <property type="match status" value="1"/>
</dbReference>
<feature type="compositionally biased region" description="Polar residues" evidence="3">
    <location>
        <begin position="102"/>
        <end position="115"/>
    </location>
</feature>
<protein>
    <submittedName>
        <fullName evidence="4">Single-strand binding protein/Primosomal replication protein n</fullName>
    </submittedName>
</protein>
<organism evidence="4">
    <name type="scientific">Trichodesmium erythraeum (strain IMS101)</name>
    <dbReference type="NCBI Taxonomy" id="203124"/>
    <lineage>
        <taxon>Bacteria</taxon>
        <taxon>Bacillati</taxon>
        <taxon>Cyanobacteriota</taxon>
        <taxon>Cyanophyceae</taxon>
        <taxon>Oscillatoriophycideae</taxon>
        <taxon>Oscillatoriales</taxon>
        <taxon>Microcoleaceae</taxon>
        <taxon>Trichodesmium</taxon>
    </lineage>
</organism>
<evidence type="ECO:0000256" key="3">
    <source>
        <dbReference type="SAM" id="MobiDB-lite"/>
    </source>
</evidence>
<feature type="compositionally biased region" description="Polar residues" evidence="3">
    <location>
        <begin position="122"/>
        <end position="133"/>
    </location>
</feature>
<feature type="compositionally biased region" description="Acidic residues" evidence="3">
    <location>
        <begin position="154"/>
        <end position="168"/>
    </location>
</feature>
<evidence type="ECO:0000256" key="2">
    <source>
        <dbReference type="PROSITE-ProRule" id="PRU00252"/>
    </source>
</evidence>
<accession>Q10ZL4</accession>
<dbReference type="STRING" id="203124.Tery_3185"/>
<gene>
    <name evidence="4" type="ordered locus">Tery_3185</name>
</gene>
<proteinExistence type="predicted"/>
<feature type="region of interest" description="Disordered" evidence="3">
    <location>
        <begin position="100"/>
        <end position="168"/>
    </location>
</feature>
<dbReference type="Pfam" id="PF00436">
    <property type="entry name" value="SSB"/>
    <property type="match status" value="1"/>
</dbReference>
<dbReference type="RefSeq" id="WP_011612656.1">
    <property type="nucleotide sequence ID" value="NC_008312.1"/>
</dbReference>
<dbReference type="HOGENOM" id="CLU_109737_0_0_3"/>
<dbReference type="AlphaFoldDB" id="Q10ZL4"/>
<dbReference type="OrthoDB" id="513679at2"/>
<sequence length="168" mass="19101">MNSCILMVQITKDPELRYTADSQLPVAEMIVEFPNLGVNNKPALLKVVAWGDLAEQVNEKYHQEDYVIVEGRLSINTIERPEGFKEKRAELTASKIYPISSEAMTQDENQMPTNKSSKRNFTKQQSQEEQYSNVVDLKSRLSSTVNEESKTDLVESELPADDFDPIPF</sequence>
<dbReference type="InterPro" id="IPR000424">
    <property type="entry name" value="Primosome_PriB/ssb"/>
</dbReference>
<dbReference type="GO" id="GO:0003697">
    <property type="term" value="F:single-stranded DNA binding"/>
    <property type="evidence" value="ECO:0007669"/>
    <property type="project" value="InterPro"/>
</dbReference>
<dbReference type="InterPro" id="IPR012340">
    <property type="entry name" value="NA-bd_OB-fold"/>
</dbReference>
<dbReference type="CDD" id="cd04496">
    <property type="entry name" value="SSB_OBF"/>
    <property type="match status" value="1"/>
</dbReference>
<reference evidence="4" key="1">
    <citation type="submission" date="2006-06" db="EMBL/GenBank/DDBJ databases">
        <title>Complete sequence of Trichodesmium erythraeum IMS101.</title>
        <authorList>
            <consortium name="US DOE Joint Genome Institute"/>
            <person name="Copeland A."/>
            <person name="Lucas S."/>
            <person name="Lapidus A."/>
            <person name="Barry K."/>
            <person name="Detter J.C."/>
            <person name="Glavina del Rio T."/>
            <person name="Hammon N."/>
            <person name="Israni S."/>
            <person name="Dalin E."/>
            <person name="Tice H."/>
            <person name="Pitluck S."/>
            <person name="Kiss H."/>
            <person name="Munk A.C."/>
            <person name="Brettin T."/>
            <person name="Bruce D."/>
            <person name="Han C."/>
            <person name="Tapia R."/>
            <person name="Gilna P."/>
            <person name="Schmutz J."/>
            <person name="Larimer F."/>
            <person name="Land M."/>
            <person name="Hauser L."/>
            <person name="Kyrpides N."/>
            <person name="Kim E."/>
            <person name="Richardson P."/>
        </authorList>
    </citation>
    <scope>NUCLEOTIDE SEQUENCE [LARGE SCALE GENOMIC DNA]</scope>
    <source>
        <strain evidence="4">IMS101</strain>
    </source>
</reference>
<dbReference type="SUPFAM" id="SSF50249">
    <property type="entry name" value="Nucleic acid-binding proteins"/>
    <property type="match status" value="1"/>
</dbReference>
<dbReference type="EMBL" id="CP000393">
    <property type="protein sequence ID" value="ABG52310.1"/>
    <property type="molecule type" value="Genomic_DNA"/>
</dbReference>
<dbReference type="eggNOG" id="COG0629">
    <property type="taxonomic scope" value="Bacteria"/>
</dbReference>